<protein>
    <submittedName>
        <fullName evidence="3">Uncharacterized protein</fullName>
    </submittedName>
</protein>
<organism evidence="3 4">
    <name type="scientific">Bacillus phage SIOphi</name>
    <dbReference type="NCBI Taxonomy" id="1285382"/>
    <lineage>
        <taxon>Viruses</taxon>
        <taxon>Duplodnaviria</taxon>
        <taxon>Heunggongvirae</taxon>
        <taxon>Uroviricota</taxon>
        <taxon>Caudoviricetes</taxon>
        <taxon>Herelleviridae</taxon>
        <taxon>Bastillevirinae</taxon>
        <taxon>Siophivirus</taxon>
        <taxon>Siophivirus SIOphi</taxon>
    </lineage>
</organism>
<feature type="domain" description="Gp67 C-terminal" evidence="2">
    <location>
        <begin position="101"/>
        <end position="200"/>
    </location>
</feature>
<evidence type="ECO:0000313" key="4">
    <source>
        <dbReference type="Proteomes" id="UP000258501"/>
    </source>
</evidence>
<sequence length="204" mass="23900">MKLLVKTQHERGAGDDVILRVSVNRTGETFVAMPLENLHYWYPFNINFSYKFSDSKGGLVLVKERGYKGPNFYNAPSTIKEAEPLKKKDGFFLNQKVYERNTYIIEKAKQLNLPVITDDTYNSRDIAKGFLRLQYLMGLVKKDIEKNYKMHQEVTNAPVTELDEEWERKMFESMSTIHEKAYLEFGEMYSMLVTMNKIAKRRAI</sequence>
<dbReference type="Pfam" id="PF20880">
    <property type="entry name" value="G1_gp67_N"/>
    <property type="match status" value="1"/>
</dbReference>
<dbReference type="Pfam" id="PF20881">
    <property type="entry name" value="G1_gp67_C"/>
    <property type="match status" value="1"/>
</dbReference>
<keyword evidence="4" id="KW-1185">Reference proteome</keyword>
<dbReference type="OrthoDB" id="11463at10239"/>
<evidence type="ECO:0000259" key="1">
    <source>
        <dbReference type="Pfam" id="PF20880"/>
    </source>
</evidence>
<feature type="domain" description="Gp67 N-terminal" evidence="1">
    <location>
        <begin position="19"/>
        <end position="90"/>
    </location>
</feature>
<name>R4JKE1_9CAUD</name>
<dbReference type="EMBL" id="KC699836">
    <property type="protein sequence ID" value="AGK86994.1"/>
    <property type="molecule type" value="Genomic_DNA"/>
</dbReference>
<dbReference type="InterPro" id="IPR049103">
    <property type="entry name" value="Gp67_C"/>
</dbReference>
<reference evidence="3 4" key="1">
    <citation type="submission" date="2013-02" db="EMBL/GenBank/DDBJ databases">
        <authorList>
            <person name="Lukaszewicz M."/>
            <person name="Biegalska A."/>
            <person name="Krasowska A."/>
        </authorList>
    </citation>
    <scope>NUCLEOTIDE SEQUENCE [LARGE SCALE GENOMIC DNA]</scope>
</reference>
<evidence type="ECO:0000313" key="3">
    <source>
        <dbReference type="EMBL" id="AGK86994.1"/>
    </source>
</evidence>
<evidence type="ECO:0000259" key="2">
    <source>
        <dbReference type="Pfam" id="PF20881"/>
    </source>
</evidence>
<dbReference type="InterPro" id="IPR049102">
    <property type="entry name" value="Gp67_N"/>
</dbReference>
<gene>
    <name evidence="3" type="ORF">SIOphi_00930</name>
</gene>
<proteinExistence type="predicted"/>
<accession>R4JKE1</accession>
<dbReference type="Proteomes" id="UP000258501">
    <property type="component" value="Segment"/>
</dbReference>